<evidence type="ECO:0000313" key="1">
    <source>
        <dbReference type="EMBL" id="BAQ16644.1"/>
    </source>
</evidence>
<keyword evidence="2" id="KW-1185">Reference proteome</keyword>
<proteinExistence type="predicted"/>
<dbReference type="PROSITE" id="PS51257">
    <property type="entry name" value="PROKAR_LIPOPROTEIN"/>
    <property type="match status" value="1"/>
</dbReference>
<accession>A0A0A8K3R6</accession>
<name>A0A0A8K3R6_9HYPH</name>
<dbReference type="KEGG" id="mcg:GL4_1186"/>
<dbReference type="STRING" id="1384459.GL4_1186"/>
<sequence>MNRTNTLSSEPNGAFPKLRGVMIACCQAIVACHAAGSGGRSPREAKMRLSAKFGRFQQASASVSIALR</sequence>
<dbReference type="EMBL" id="AP014648">
    <property type="protein sequence ID" value="BAQ16644.1"/>
    <property type="molecule type" value="Genomic_DNA"/>
</dbReference>
<dbReference type="AlphaFoldDB" id="A0A0A8K3R6"/>
<protein>
    <submittedName>
        <fullName evidence="1">Uncharacterized protein</fullName>
    </submittedName>
</protein>
<organism evidence="1 2">
    <name type="scientific">Methyloceanibacter caenitepidi</name>
    <dbReference type="NCBI Taxonomy" id="1384459"/>
    <lineage>
        <taxon>Bacteria</taxon>
        <taxon>Pseudomonadati</taxon>
        <taxon>Pseudomonadota</taxon>
        <taxon>Alphaproteobacteria</taxon>
        <taxon>Hyphomicrobiales</taxon>
        <taxon>Hyphomicrobiaceae</taxon>
        <taxon>Methyloceanibacter</taxon>
    </lineage>
</organism>
<dbReference type="Proteomes" id="UP000031643">
    <property type="component" value="Chromosome"/>
</dbReference>
<evidence type="ECO:0000313" key="2">
    <source>
        <dbReference type="Proteomes" id="UP000031643"/>
    </source>
</evidence>
<dbReference type="HOGENOM" id="CLU_2789104_0_0_5"/>
<reference evidence="1 2" key="1">
    <citation type="submission" date="2014-09" db="EMBL/GenBank/DDBJ databases">
        <title>Genome sequencing of Methyloceanibacter caenitepidi Gela4.</title>
        <authorList>
            <person name="Takeuchi M."/>
            <person name="Susumu S."/>
            <person name="Kamagata Y."/>
            <person name="Oshima K."/>
            <person name="Hattori M."/>
            <person name="Iwasaki W."/>
        </authorList>
    </citation>
    <scope>NUCLEOTIDE SEQUENCE [LARGE SCALE GENOMIC DNA]</scope>
    <source>
        <strain evidence="1 2">Gela4</strain>
    </source>
</reference>
<gene>
    <name evidence="1" type="ORF">GL4_1186</name>
</gene>